<name>A0A378QM39_9GAMM</name>
<reference evidence="7 9" key="1">
    <citation type="submission" date="2017-03" db="EMBL/GenBank/DDBJ databases">
        <title>Draft genome sequence of Moraxella equi CCUG 4950T type strain.</title>
        <authorList>
            <person name="Salva-Serra F."/>
            <person name="Engstrom-Jakobsson H."/>
            <person name="Thorell K."/>
            <person name="Jaen-Luchoro D."/>
            <person name="Gonzales-Siles L."/>
            <person name="Karlsson R."/>
            <person name="Yazdan S."/>
            <person name="Boulund F."/>
            <person name="Johnning A."/>
            <person name="Engstrand L."/>
            <person name="Kristiansson E."/>
            <person name="Moore E."/>
        </authorList>
    </citation>
    <scope>NUCLEOTIDE SEQUENCE [LARGE SCALE GENOMIC DNA]</scope>
    <source>
        <strain evidence="7 9">CCUG 4950</strain>
    </source>
</reference>
<dbReference type="GO" id="GO:0030313">
    <property type="term" value="C:cell envelope"/>
    <property type="evidence" value="ECO:0007669"/>
    <property type="project" value="UniProtKB-SubCell"/>
</dbReference>
<dbReference type="Proteomes" id="UP000190777">
    <property type="component" value="Unassembled WGS sequence"/>
</dbReference>
<evidence type="ECO:0000313" key="7">
    <source>
        <dbReference type="EMBL" id="OPH40250.1"/>
    </source>
</evidence>
<evidence type="ECO:0000259" key="6">
    <source>
        <dbReference type="SMART" id="SM00062"/>
    </source>
</evidence>
<dbReference type="Pfam" id="PF00497">
    <property type="entry name" value="SBP_bac_3"/>
    <property type="match status" value="1"/>
</dbReference>
<reference evidence="8 10" key="2">
    <citation type="submission" date="2018-06" db="EMBL/GenBank/DDBJ databases">
        <authorList>
            <consortium name="Pathogen Informatics"/>
            <person name="Doyle S."/>
        </authorList>
    </citation>
    <scope>NUCLEOTIDE SEQUENCE [LARGE SCALE GENOMIC DNA]</scope>
    <source>
        <strain evidence="8 10">NCTC11012</strain>
    </source>
</reference>
<dbReference type="InterPro" id="IPR001638">
    <property type="entry name" value="Solute-binding_3/MltF_N"/>
</dbReference>
<dbReference type="PANTHER" id="PTHR35936">
    <property type="entry name" value="MEMBRANE-BOUND LYTIC MUREIN TRANSGLYCOSYLASE F"/>
    <property type="match status" value="1"/>
</dbReference>
<evidence type="ECO:0000256" key="5">
    <source>
        <dbReference type="SAM" id="SignalP"/>
    </source>
</evidence>
<evidence type="ECO:0000256" key="2">
    <source>
        <dbReference type="ARBA" id="ARBA00010333"/>
    </source>
</evidence>
<feature type="signal peptide" evidence="5">
    <location>
        <begin position="1"/>
        <end position="25"/>
    </location>
</feature>
<organism evidence="8 10">
    <name type="scientific">Moraxella equi</name>
    <dbReference type="NCBI Taxonomy" id="60442"/>
    <lineage>
        <taxon>Bacteria</taxon>
        <taxon>Pseudomonadati</taxon>
        <taxon>Pseudomonadota</taxon>
        <taxon>Gammaproteobacteria</taxon>
        <taxon>Moraxellales</taxon>
        <taxon>Moraxellaceae</taxon>
        <taxon>Moraxella</taxon>
    </lineage>
</organism>
<dbReference type="RefSeq" id="WP_079323844.1">
    <property type="nucleotide sequence ID" value="NZ_MXAP01000001.1"/>
</dbReference>
<evidence type="ECO:0000313" key="8">
    <source>
        <dbReference type="EMBL" id="STZ01905.1"/>
    </source>
</evidence>
<evidence type="ECO:0000313" key="9">
    <source>
        <dbReference type="Proteomes" id="UP000190777"/>
    </source>
</evidence>
<keyword evidence="3 5" id="KW-0732">Signal</keyword>
<feature type="chain" id="PRO_5016565079" evidence="5">
    <location>
        <begin position="26"/>
        <end position="279"/>
    </location>
</feature>
<feature type="domain" description="Solute-binding protein family 3/N-terminal" evidence="6">
    <location>
        <begin position="50"/>
        <end position="278"/>
    </location>
</feature>
<protein>
    <submittedName>
        <fullName evidence="8">Probable amino-acid ABC transporter-binding protein HI_1080</fullName>
    </submittedName>
</protein>
<dbReference type="EMBL" id="MXAP01000001">
    <property type="protein sequence ID" value="OPH40250.1"/>
    <property type="molecule type" value="Genomic_DNA"/>
</dbReference>
<evidence type="ECO:0000256" key="1">
    <source>
        <dbReference type="ARBA" id="ARBA00004196"/>
    </source>
</evidence>
<dbReference type="EMBL" id="UGQF01000001">
    <property type="protein sequence ID" value="STZ01905.1"/>
    <property type="molecule type" value="Genomic_DNA"/>
</dbReference>
<proteinExistence type="inferred from homology"/>
<evidence type="ECO:0000256" key="3">
    <source>
        <dbReference type="ARBA" id="ARBA00022729"/>
    </source>
</evidence>
<evidence type="ECO:0000313" key="10">
    <source>
        <dbReference type="Proteomes" id="UP000254618"/>
    </source>
</evidence>
<dbReference type="Proteomes" id="UP000254618">
    <property type="component" value="Unassembled WGS sequence"/>
</dbReference>
<dbReference type="PROSITE" id="PS01039">
    <property type="entry name" value="SBP_BACTERIAL_3"/>
    <property type="match status" value="1"/>
</dbReference>
<gene>
    <name evidence="7" type="ORF">B5J93_00050</name>
    <name evidence="8" type="ORF">NCTC11012_00124</name>
</gene>
<dbReference type="InterPro" id="IPR018313">
    <property type="entry name" value="SBP_3_CS"/>
</dbReference>
<comment type="subcellular location">
    <subcellularLocation>
        <location evidence="1">Cell envelope</location>
    </subcellularLocation>
</comment>
<dbReference type="SMART" id="SM00062">
    <property type="entry name" value="PBPb"/>
    <property type="match status" value="1"/>
</dbReference>
<dbReference type="CDD" id="cd13704">
    <property type="entry name" value="PBP2_HisK"/>
    <property type="match status" value="1"/>
</dbReference>
<dbReference type="SUPFAM" id="SSF53850">
    <property type="entry name" value="Periplasmic binding protein-like II"/>
    <property type="match status" value="1"/>
</dbReference>
<comment type="similarity">
    <text evidence="2 4">Belongs to the bacterial solute-binding protein 3 family.</text>
</comment>
<keyword evidence="9" id="KW-1185">Reference proteome</keyword>
<evidence type="ECO:0000256" key="4">
    <source>
        <dbReference type="RuleBase" id="RU003744"/>
    </source>
</evidence>
<accession>A0A378QM39</accession>
<dbReference type="Gene3D" id="3.40.190.10">
    <property type="entry name" value="Periplasmic binding protein-like II"/>
    <property type="match status" value="2"/>
</dbReference>
<sequence length="279" mass="31387">MIVYNNLFKKLFSAIFLCGVLTACGGEKPASSENESIQNASDSNQKHATTLKVAVNQDMPPFVFLDEKGNFIGIDVDVIRRIGDEMGFGVDFHPMPWKELFSSVEAGKYDLAIAGISYSDDREIQHGLTKSYLHVPSAIVYREDNPKFFNKNISSLLDLKGAKVGGMEIAKQVKQMEAIGGYESMKHTDTSYLAFKEVVQGKIDATFEDRQLLQYYIQNHADLGVKLRIVDYENEQNPEARQVIMVAKKNQELLAKLNQGIDKLIASGEIKRIEQKWLQ</sequence>
<dbReference type="AlphaFoldDB" id="A0A378QM39"/>